<dbReference type="PANTHER" id="PTHR33933:SF1">
    <property type="entry name" value="PROTEIN ADENYLYLTRANSFERASE MNTA-RELATED"/>
    <property type="match status" value="1"/>
</dbReference>
<accession>A7NFK6</accession>
<dbReference type="KEGG" id="rca:Rcas_0095"/>
<dbReference type="eggNOG" id="COG1708">
    <property type="taxonomic scope" value="Bacteria"/>
</dbReference>
<organism evidence="2 3">
    <name type="scientific">Roseiflexus castenholzii (strain DSM 13941 / HLO8)</name>
    <dbReference type="NCBI Taxonomy" id="383372"/>
    <lineage>
        <taxon>Bacteria</taxon>
        <taxon>Bacillati</taxon>
        <taxon>Chloroflexota</taxon>
        <taxon>Chloroflexia</taxon>
        <taxon>Chloroflexales</taxon>
        <taxon>Roseiflexineae</taxon>
        <taxon>Roseiflexaceae</taxon>
        <taxon>Roseiflexus</taxon>
    </lineage>
</organism>
<dbReference type="RefSeq" id="WP_011997637.1">
    <property type="nucleotide sequence ID" value="NC_009767.1"/>
</dbReference>
<dbReference type="EMBL" id="CP000804">
    <property type="protein sequence ID" value="ABU56232.1"/>
    <property type="molecule type" value="Genomic_DNA"/>
</dbReference>
<proteinExistence type="predicted"/>
<reference evidence="2 3" key="1">
    <citation type="submission" date="2007-08" db="EMBL/GenBank/DDBJ databases">
        <title>Complete sequence of Roseiflexus castenholzii DSM 13941.</title>
        <authorList>
            <consortium name="US DOE Joint Genome Institute"/>
            <person name="Copeland A."/>
            <person name="Lucas S."/>
            <person name="Lapidus A."/>
            <person name="Barry K."/>
            <person name="Glavina del Rio T."/>
            <person name="Dalin E."/>
            <person name="Tice H."/>
            <person name="Pitluck S."/>
            <person name="Thompson L.S."/>
            <person name="Brettin T."/>
            <person name="Bruce D."/>
            <person name="Detter J.C."/>
            <person name="Han C."/>
            <person name="Tapia R."/>
            <person name="Schmutz J."/>
            <person name="Larimer F."/>
            <person name="Land M."/>
            <person name="Hauser L."/>
            <person name="Kyrpides N."/>
            <person name="Mikhailova N."/>
            <person name="Bryant D.A."/>
            <person name="Hanada S."/>
            <person name="Tsukatani Y."/>
            <person name="Richardson P."/>
        </authorList>
    </citation>
    <scope>NUCLEOTIDE SEQUENCE [LARGE SCALE GENOMIC DNA]</scope>
    <source>
        <strain evidence="3">DSM 13941 / HLO8</strain>
    </source>
</reference>
<dbReference type="InterPro" id="IPR041633">
    <property type="entry name" value="Polbeta"/>
</dbReference>
<evidence type="ECO:0000313" key="2">
    <source>
        <dbReference type="EMBL" id="ABU56232.1"/>
    </source>
</evidence>
<dbReference type="STRING" id="383372.Rcas_0095"/>
<dbReference type="PANTHER" id="PTHR33933">
    <property type="entry name" value="NUCLEOTIDYLTRANSFERASE"/>
    <property type="match status" value="1"/>
</dbReference>
<name>A7NFK6_ROSCS</name>
<evidence type="ECO:0000259" key="1">
    <source>
        <dbReference type="Pfam" id="PF18765"/>
    </source>
</evidence>
<dbReference type="InterPro" id="IPR043519">
    <property type="entry name" value="NT_sf"/>
</dbReference>
<dbReference type="Gene3D" id="3.30.460.10">
    <property type="entry name" value="Beta Polymerase, domain 2"/>
    <property type="match status" value="1"/>
</dbReference>
<gene>
    <name evidence="2" type="ordered locus">Rcas_0095</name>
</gene>
<dbReference type="Pfam" id="PF18765">
    <property type="entry name" value="Polbeta"/>
    <property type="match status" value="1"/>
</dbReference>
<sequence length="112" mass="12598">MTLRFGLKESVIESICDVLARHPEVEKAIIYGSRAKGTYKYNSDIDLTLIGDDCLTFLALTNIMDELDDLLLPYMIDLSVLSHIGDPDVIDHIQRVGTVFYERKKSECDGMG</sequence>
<feature type="domain" description="Polymerase beta nucleotidyltransferase" evidence="1">
    <location>
        <begin position="13"/>
        <end position="105"/>
    </location>
</feature>
<dbReference type="SUPFAM" id="SSF81301">
    <property type="entry name" value="Nucleotidyltransferase"/>
    <property type="match status" value="1"/>
</dbReference>
<protein>
    <submittedName>
        <fullName evidence="2">DNA polymerase beta domain protein region</fullName>
    </submittedName>
</protein>
<dbReference type="AlphaFoldDB" id="A7NFK6"/>
<keyword evidence="3" id="KW-1185">Reference proteome</keyword>
<dbReference type="HOGENOM" id="CLU_130257_5_1_0"/>
<evidence type="ECO:0000313" key="3">
    <source>
        <dbReference type="Proteomes" id="UP000000263"/>
    </source>
</evidence>
<dbReference type="InterPro" id="IPR052548">
    <property type="entry name" value="Type_VII_TA_antitoxin"/>
</dbReference>
<dbReference type="Proteomes" id="UP000000263">
    <property type="component" value="Chromosome"/>
</dbReference>
<dbReference type="CDD" id="cd05403">
    <property type="entry name" value="NT_KNTase_like"/>
    <property type="match status" value="1"/>
</dbReference>